<feature type="domain" description="Prephenate dehydratase" evidence="7">
    <location>
        <begin position="12"/>
        <end position="195"/>
    </location>
</feature>
<dbReference type="OrthoDB" id="983542at2759"/>
<sequence>MPAASDSSALPRLAFLGPEGTYSHQVANEHFSESVEYKACKTIADVFYSVNETFQFGLLPQENSIFGMVIETYDLLRSDDVGRTKWIRGAVTLPVQHCLLVRKGQKLHNIKRLLSHEQALGQCSQFIANHLPDATLVKTASTAAAAEFIATHDKRAESAAICSKFCTTLFDNIQALHEGIQNVNFNFTRFYIMANDLKLPLPLPPSRNPRQALVRIDVGPPLSHNTECLSSVSITDLLGALRLSATRIDRRPSLEPSKYRHAYFVEVIDRSRSASYLEEQGRGDEVDEKRWFDKVFHGAGRVIGAGGSASVLGIW</sequence>
<dbReference type="AlphaFoldDB" id="W4KMD4"/>
<dbReference type="eggNOG" id="KOG2797">
    <property type="taxonomic scope" value="Eukaryota"/>
</dbReference>
<dbReference type="Proteomes" id="UP000030671">
    <property type="component" value="Unassembled WGS sequence"/>
</dbReference>
<keyword evidence="6" id="KW-0456">Lyase</keyword>
<evidence type="ECO:0000256" key="3">
    <source>
        <dbReference type="ARBA" id="ARBA00022605"/>
    </source>
</evidence>
<gene>
    <name evidence="8" type="ORF">HETIRDRAFT_306714</name>
</gene>
<evidence type="ECO:0000256" key="5">
    <source>
        <dbReference type="ARBA" id="ARBA00023222"/>
    </source>
</evidence>
<dbReference type="HOGENOM" id="CLU_035008_5_0_1"/>
<reference evidence="8 9" key="1">
    <citation type="journal article" date="2012" name="New Phytol.">
        <title>Insight into trade-off between wood decay and parasitism from the genome of a fungal forest pathogen.</title>
        <authorList>
            <person name="Olson A."/>
            <person name="Aerts A."/>
            <person name="Asiegbu F."/>
            <person name="Belbahri L."/>
            <person name="Bouzid O."/>
            <person name="Broberg A."/>
            <person name="Canback B."/>
            <person name="Coutinho P.M."/>
            <person name="Cullen D."/>
            <person name="Dalman K."/>
            <person name="Deflorio G."/>
            <person name="van Diepen L.T."/>
            <person name="Dunand C."/>
            <person name="Duplessis S."/>
            <person name="Durling M."/>
            <person name="Gonthier P."/>
            <person name="Grimwood J."/>
            <person name="Fossdal C.G."/>
            <person name="Hansson D."/>
            <person name="Henrissat B."/>
            <person name="Hietala A."/>
            <person name="Himmelstrand K."/>
            <person name="Hoffmeister D."/>
            <person name="Hogberg N."/>
            <person name="James T.Y."/>
            <person name="Karlsson M."/>
            <person name="Kohler A."/>
            <person name="Kues U."/>
            <person name="Lee Y.H."/>
            <person name="Lin Y.C."/>
            <person name="Lind M."/>
            <person name="Lindquist E."/>
            <person name="Lombard V."/>
            <person name="Lucas S."/>
            <person name="Lunden K."/>
            <person name="Morin E."/>
            <person name="Murat C."/>
            <person name="Park J."/>
            <person name="Raffaello T."/>
            <person name="Rouze P."/>
            <person name="Salamov A."/>
            <person name="Schmutz J."/>
            <person name="Solheim H."/>
            <person name="Stahlberg J."/>
            <person name="Velez H."/>
            <person name="de Vries R.P."/>
            <person name="Wiebenga A."/>
            <person name="Woodward S."/>
            <person name="Yakovlev I."/>
            <person name="Garbelotto M."/>
            <person name="Martin F."/>
            <person name="Grigoriev I.V."/>
            <person name="Stenlid J."/>
        </authorList>
    </citation>
    <scope>NUCLEOTIDE SEQUENCE [LARGE SCALE GENOMIC DNA]</scope>
    <source>
        <strain evidence="8 9">TC 32-1</strain>
    </source>
</reference>
<organism evidence="8 9">
    <name type="scientific">Heterobasidion irregulare (strain TC 32-1)</name>
    <dbReference type="NCBI Taxonomy" id="747525"/>
    <lineage>
        <taxon>Eukaryota</taxon>
        <taxon>Fungi</taxon>
        <taxon>Dikarya</taxon>
        <taxon>Basidiomycota</taxon>
        <taxon>Agaricomycotina</taxon>
        <taxon>Agaricomycetes</taxon>
        <taxon>Russulales</taxon>
        <taxon>Bondarzewiaceae</taxon>
        <taxon>Heterobasidion</taxon>
        <taxon>Heterobasidion annosum species complex</taxon>
    </lineage>
</organism>
<dbReference type="PANTHER" id="PTHR21022:SF19">
    <property type="entry name" value="PREPHENATE DEHYDRATASE-RELATED"/>
    <property type="match status" value="1"/>
</dbReference>
<dbReference type="EC" id="4.2.1.51" evidence="2"/>
<dbReference type="GO" id="GO:0004664">
    <property type="term" value="F:prephenate dehydratase activity"/>
    <property type="evidence" value="ECO:0007669"/>
    <property type="project" value="UniProtKB-EC"/>
</dbReference>
<keyword evidence="9" id="KW-1185">Reference proteome</keyword>
<dbReference type="GO" id="GO:0009094">
    <property type="term" value="P:L-phenylalanine biosynthetic process"/>
    <property type="evidence" value="ECO:0007669"/>
    <property type="project" value="UniProtKB-UniPathway"/>
</dbReference>
<dbReference type="Pfam" id="PF00800">
    <property type="entry name" value="PDT"/>
    <property type="match status" value="1"/>
</dbReference>
<dbReference type="KEGG" id="hir:HETIRDRAFT_306714"/>
<dbReference type="PANTHER" id="PTHR21022">
    <property type="entry name" value="PREPHENATE DEHYDRATASE P PROTEIN"/>
    <property type="match status" value="1"/>
</dbReference>
<dbReference type="UniPathway" id="UPA00121">
    <property type="reaction ID" value="UER00345"/>
</dbReference>
<dbReference type="PIRSF" id="PIRSF001500">
    <property type="entry name" value="Chor_mut_pdt_Ppr"/>
    <property type="match status" value="1"/>
</dbReference>
<proteinExistence type="predicted"/>
<dbReference type="InterPro" id="IPR001086">
    <property type="entry name" value="Preph_deHydtase"/>
</dbReference>
<dbReference type="InterPro" id="IPR008242">
    <property type="entry name" value="Chor_mutase/pphenate_deHydtase"/>
</dbReference>
<comment type="pathway">
    <text evidence="1">Amino-acid biosynthesis; L-phenylalanine biosynthesis; phenylpyruvate from prephenate: step 1/1.</text>
</comment>
<dbReference type="GO" id="GO:0005737">
    <property type="term" value="C:cytoplasm"/>
    <property type="evidence" value="ECO:0007669"/>
    <property type="project" value="TreeGrafter"/>
</dbReference>
<evidence type="ECO:0000313" key="8">
    <source>
        <dbReference type="EMBL" id="ETW86972.1"/>
    </source>
</evidence>
<keyword evidence="4" id="KW-0057">Aromatic amino acid biosynthesis</keyword>
<dbReference type="EMBL" id="KI925454">
    <property type="protein sequence ID" value="ETW86972.1"/>
    <property type="molecule type" value="Genomic_DNA"/>
</dbReference>
<dbReference type="RefSeq" id="XP_009540930.1">
    <property type="nucleotide sequence ID" value="XM_009542635.1"/>
</dbReference>
<evidence type="ECO:0000259" key="7">
    <source>
        <dbReference type="PROSITE" id="PS51171"/>
    </source>
</evidence>
<accession>W4KMD4</accession>
<evidence type="ECO:0000256" key="4">
    <source>
        <dbReference type="ARBA" id="ARBA00023141"/>
    </source>
</evidence>
<keyword evidence="5" id="KW-0584">Phenylalanine biosynthesis</keyword>
<protein>
    <recommendedName>
        <fullName evidence="2">prephenate dehydratase</fullName>
        <ecNumber evidence="2">4.2.1.51</ecNumber>
    </recommendedName>
</protein>
<dbReference type="InParanoid" id="W4KMD4"/>
<dbReference type="SUPFAM" id="SSF53850">
    <property type="entry name" value="Periplasmic binding protein-like II"/>
    <property type="match status" value="1"/>
</dbReference>
<name>W4KMD4_HETIT</name>
<dbReference type="STRING" id="747525.W4KMD4"/>
<evidence type="ECO:0000313" key="9">
    <source>
        <dbReference type="Proteomes" id="UP000030671"/>
    </source>
</evidence>
<dbReference type="CDD" id="cd13532">
    <property type="entry name" value="PBP2_PDT_like"/>
    <property type="match status" value="1"/>
</dbReference>
<evidence type="ECO:0000256" key="2">
    <source>
        <dbReference type="ARBA" id="ARBA00013147"/>
    </source>
</evidence>
<keyword evidence="3" id="KW-0028">Amino-acid biosynthesis</keyword>
<dbReference type="PROSITE" id="PS51171">
    <property type="entry name" value="PREPHENATE_DEHYDR_3"/>
    <property type="match status" value="1"/>
</dbReference>
<dbReference type="Gene3D" id="3.40.190.10">
    <property type="entry name" value="Periplasmic binding protein-like II"/>
    <property type="match status" value="2"/>
</dbReference>
<evidence type="ECO:0000256" key="6">
    <source>
        <dbReference type="ARBA" id="ARBA00023239"/>
    </source>
</evidence>
<dbReference type="FunCoup" id="W4KMD4">
    <property type="interactions" value="295"/>
</dbReference>
<evidence type="ECO:0000256" key="1">
    <source>
        <dbReference type="ARBA" id="ARBA00004741"/>
    </source>
</evidence>
<dbReference type="GeneID" id="20669430"/>